<gene>
    <name evidence="1" type="ORF">HPB52_006302</name>
</gene>
<reference evidence="1" key="2">
    <citation type="submission" date="2021-09" db="EMBL/GenBank/DDBJ databases">
        <authorList>
            <person name="Jia N."/>
            <person name="Wang J."/>
            <person name="Shi W."/>
            <person name="Du L."/>
            <person name="Sun Y."/>
            <person name="Zhan W."/>
            <person name="Jiang J."/>
            <person name="Wang Q."/>
            <person name="Zhang B."/>
            <person name="Ji P."/>
            <person name="Sakyi L.B."/>
            <person name="Cui X."/>
            <person name="Yuan T."/>
            <person name="Jiang B."/>
            <person name="Yang W."/>
            <person name="Lam T.T.-Y."/>
            <person name="Chang Q."/>
            <person name="Ding S."/>
            <person name="Wang X."/>
            <person name="Zhu J."/>
            <person name="Ruan X."/>
            <person name="Zhao L."/>
            <person name="Wei J."/>
            <person name="Que T."/>
            <person name="Du C."/>
            <person name="Cheng J."/>
            <person name="Dai P."/>
            <person name="Han X."/>
            <person name="Huang E."/>
            <person name="Gao Y."/>
            <person name="Liu J."/>
            <person name="Shao H."/>
            <person name="Ye R."/>
            <person name="Li L."/>
            <person name="Wei W."/>
            <person name="Wang X."/>
            <person name="Wang C."/>
            <person name="Huo Q."/>
            <person name="Li W."/>
            <person name="Guo W."/>
            <person name="Chen H."/>
            <person name="Chen S."/>
            <person name="Zhou L."/>
            <person name="Zhou L."/>
            <person name="Ni X."/>
            <person name="Tian J."/>
            <person name="Zhou Y."/>
            <person name="Sheng Y."/>
            <person name="Liu T."/>
            <person name="Pan Y."/>
            <person name="Xia L."/>
            <person name="Li J."/>
            <person name="Zhao F."/>
            <person name="Cao W."/>
        </authorList>
    </citation>
    <scope>NUCLEOTIDE SEQUENCE</scope>
    <source>
        <strain evidence="1">Rsan-2018</strain>
        <tissue evidence="1">Larvae</tissue>
    </source>
</reference>
<name>A0A9D4PCD3_RHISA</name>
<sequence>MQAVASEVPLVQAFDEHVYRARLHCTIASRKLSNSAPAPLPTPRYATGGERVSKYVAFAGDVITCPDPRLPAFASGNHAGSTLLLHERGSARFRNNGQYEAMGTTTLPLSLRDLITMQLP</sequence>
<evidence type="ECO:0000313" key="1">
    <source>
        <dbReference type="EMBL" id="KAH7935332.1"/>
    </source>
</evidence>
<dbReference type="AlphaFoldDB" id="A0A9D4PCD3"/>
<evidence type="ECO:0000313" key="2">
    <source>
        <dbReference type="Proteomes" id="UP000821837"/>
    </source>
</evidence>
<protein>
    <submittedName>
        <fullName evidence="1">Uncharacterized protein</fullName>
    </submittedName>
</protein>
<comment type="caution">
    <text evidence="1">The sequence shown here is derived from an EMBL/GenBank/DDBJ whole genome shotgun (WGS) entry which is preliminary data.</text>
</comment>
<proteinExistence type="predicted"/>
<keyword evidence="2" id="KW-1185">Reference proteome</keyword>
<dbReference type="Proteomes" id="UP000821837">
    <property type="component" value="Unassembled WGS sequence"/>
</dbReference>
<organism evidence="1 2">
    <name type="scientific">Rhipicephalus sanguineus</name>
    <name type="common">Brown dog tick</name>
    <name type="synonym">Ixodes sanguineus</name>
    <dbReference type="NCBI Taxonomy" id="34632"/>
    <lineage>
        <taxon>Eukaryota</taxon>
        <taxon>Metazoa</taxon>
        <taxon>Ecdysozoa</taxon>
        <taxon>Arthropoda</taxon>
        <taxon>Chelicerata</taxon>
        <taxon>Arachnida</taxon>
        <taxon>Acari</taxon>
        <taxon>Parasitiformes</taxon>
        <taxon>Ixodida</taxon>
        <taxon>Ixodoidea</taxon>
        <taxon>Ixodidae</taxon>
        <taxon>Rhipicephalinae</taxon>
        <taxon>Rhipicephalus</taxon>
        <taxon>Rhipicephalus</taxon>
    </lineage>
</organism>
<dbReference type="EMBL" id="JABSTV010001255">
    <property type="protein sequence ID" value="KAH7935332.1"/>
    <property type="molecule type" value="Genomic_DNA"/>
</dbReference>
<reference evidence="1" key="1">
    <citation type="journal article" date="2020" name="Cell">
        <title>Large-Scale Comparative Analyses of Tick Genomes Elucidate Their Genetic Diversity and Vector Capacities.</title>
        <authorList>
            <consortium name="Tick Genome and Microbiome Consortium (TIGMIC)"/>
            <person name="Jia N."/>
            <person name="Wang J."/>
            <person name="Shi W."/>
            <person name="Du L."/>
            <person name="Sun Y."/>
            <person name="Zhan W."/>
            <person name="Jiang J.F."/>
            <person name="Wang Q."/>
            <person name="Zhang B."/>
            <person name="Ji P."/>
            <person name="Bell-Sakyi L."/>
            <person name="Cui X.M."/>
            <person name="Yuan T.T."/>
            <person name="Jiang B.G."/>
            <person name="Yang W.F."/>
            <person name="Lam T.T."/>
            <person name="Chang Q.C."/>
            <person name="Ding S.J."/>
            <person name="Wang X.J."/>
            <person name="Zhu J.G."/>
            <person name="Ruan X.D."/>
            <person name="Zhao L."/>
            <person name="Wei J.T."/>
            <person name="Ye R.Z."/>
            <person name="Que T.C."/>
            <person name="Du C.H."/>
            <person name="Zhou Y.H."/>
            <person name="Cheng J.X."/>
            <person name="Dai P.F."/>
            <person name="Guo W.B."/>
            <person name="Han X.H."/>
            <person name="Huang E.J."/>
            <person name="Li L.F."/>
            <person name="Wei W."/>
            <person name="Gao Y.C."/>
            <person name="Liu J.Z."/>
            <person name="Shao H.Z."/>
            <person name="Wang X."/>
            <person name="Wang C.C."/>
            <person name="Yang T.C."/>
            <person name="Huo Q.B."/>
            <person name="Li W."/>
            <person name="Chen H.Y."/>
            <person name="Chen S.E."/>
            <person name="Zhou L.G."/>
            <person name="Ni X.B."/>
            <person name="Tian J.H."/>
            <person name="Sheng Y."/>
            <person name="Liu T."/>
            <person name="Pan Y.S."/>
            <person name="Xia L.Y."/>
            <person name="Li J."/>
            <person name="Zhao F."/>
            <person name="Cao W.C."/>
        </authorList>
    </citation>
    <scope>NUCLEOTIDE SEQUENCE</scope>
    <source>
        <strain evidence="1">Rsan-2018</strain>
    </source>
</reference>
<accession>A0A9D4PCD3</accession>